<evidence type="ECO:0000259" key="3">
    <source>
        <dbReference type="PROSITE" id="PS50901"/>
    </source>
</evidence>
<dbReference type="InterPro" id="IPR002543">
    <property type="entry name" value="FtsK_dom"/>
</dbReference>
<feature type="binding site" evidence="1">
    <location>
        <begin position="260"/>
        <end position="267"/>
    </location>
    <ligand>
        <name>ATP</name>
        <dbReference type="ChEBI" id="CHEBI:30616"/>
    </ligand>
</feature>
<name>A0A8J3I8M8_9CHLR</name>
<keyword evidence="2" id="KW-0812">Transmembrane</keyword>
<dbReference type="PROSITE" id="PS50901">
    <property type="entry name" value="FTSK"/>
    <property type="match status" value="1"/>
</dbReference>
<dbReference type="InterPro" id="IPR027417">
    <property type="entry name" value="P-loop_NTPase"/>
</dbReference>
<gene>
    <name evidence="4" type="ORF">KSX_96720</name>
</gene>
<comment type="caution">
    <text evidence="4">The sequence shown here is derived from an EMBL/GenBank/DDBJ whole genome shotgun (WGS) entry which is preliminary data.</text>
</comment>
<dbReference type="RefSeq" id="WP_220200409.1">
    <property type="nucleotide sequence ID" value="NZ_BNJF01000014.1"/>
</dbReference>
<evidence type="ECO:0000256" key="2">
    <source>
        <dbReference type="SAM" id="Phobius"/>
    </source>
</evidence>
<feature type="transmembrane region" description="Helical" evidence="2">
    <location>
        <begin position="44"/>
        <end position="69"/>
    </location>
</feature>
<proteinExistence type="predicted"/>
<protein>
    <recommendedName>
        <fullName evidence="3">FtsK domain-containing protein</fullName>
    </recommendedName>
</protein>
<dbReference type="AlphaFoldDB" id="A0A8J3I8M8"/>
<organism evidence="4 5">
    <name type="scientific">Ktedonospora formicarum</name>
    <dbReference type="NCBI Taxonomy" id="2778364"/>
    <lineage>
        <taxon>Bacteria</taxon>
        <taxon>Bacillati</taxon>
        <taxon>Chloroflexota</taxon>
        <taxon>Ktedonobacteria</taxon>
        <taxon>Ktedonobacterales</taxon>
        <taxon>Ktedonobacteraceae</taxon>
        <taxon>Ktedonospora</taxon>
    </lineage>
</organism>
<evidence type="ECO:0000313" key="4">
    <source>
        <dbReference type="EMBL" id="GHO51509.1"/>
    </source>
</evidence>
<keyword evidence="1" id="KW-0547">Nucleotide-binding</keyword>
<keyword evidence="1" id="KW-0067">ATP-binding</keyword>
<accession>A0A8J3I8M8</accession>
<evidence type="ECO:0000313" key="5">
    <source>
        <dbReference type="Proteomes" id="UP000612362"/>
    </source>
</evidence>
<dbReference type="Proteomes" id="UP000612362">
    <property type="component" value="Unassembled WGS sequence"/>
</dbReference>
<keyword evidence="2" id="KW-0472">Membrane</keyword>
<dbReference type="GO" id="GO:0005524">
    <property type="term" value="F:ATP binding"/>
    <property type="evidence" value="ECO:0007669"/>
    <property type="project" value="UniProtKB-UniRule"/>
</dbReference>
<sequence length="589" mass="66460">MATKKYRFQQTADMLDSETIDAYQESYNRKREEVQREVKRDSELVRMLITTGVLTVGAVVLIAFLIGLIGNLHQYIETSSQVMKFLLEWVPRGLGVAAVAWLFVRFYRAFRAWQSHNKQMKLMQAEIDDRHAARERENLLARGQYELMMAEARQKDRAITFDQLGNAAVLNPSTWEIAQIRGNYQQYPSLHTIRNDNQLQAGQADALQVNISEERSLPRIEQFYEAIPFNSLQTGLGAEVDTGELVIGPIRKSTHFKFIGGSGQGKSCVAGGVLDIATTTNDPDHLRIGLLDLEYNTARLFEDLPHVAEIGPRRQRLVGRDPDEVANKLKLLQWELTRRAQLGEEHCTLNEPVLLVYVEEMLSLKYEVVDKQLQKDMLAALNIISIRGRKYGIFFLTCMQTDYSDKSTREGMAQFRTRGGFAIDPDTARAAGFFKTELIKQNFQRGRQGQYVLEKPQYAGLVLAPDYDVALKLEAKSKGKTSATKPTMAPTIESTISRYDERETPVYEVASIPTTPTTKGPITGALKPQLTAQEWRIVEKWKQGMGMKQIIASEFSNGKGEPLQGGDAFAKKAAEIQQLIGRFLPANDR</sequence>
<feature type="transmembrane region" description="Helical" evidence="2">
    <location>
        <begin position="89"/>
        <end position="110"/>
    </location>
</feature>
<dbReference type="EMBL" id="BNJF01000014">
    <property type="protein sequence ID" value="GHO51509.1"/>
    <property type="molecule type" value="Genomic_DNA"/>
</dbReference>
<dbReference type="Gene3D" id="3.40.50.300">
    <property type="entry name" value="P-loop containing nucleotide triphosphate hydrolases"/>
    <property type="match status" value="1"/>
</dbReference>
<reference evidence="4" key="1">
    <citation type="submission" date="2020-10" db="EMBL/GenBank/DDBJ databases">
        <title>Taxonomic study of unclassified bacteria belonging to the class Ktedonobacteria.</title>
        <authorList>
            <person name="Yabe S."/>
            <person name="Wang C.M."/>
            <person name="Zheng Y."/>
            <person name="Sakai Y."/>
            <person name="Cavaletti L."/>
            <person name="Monciardini P."/>
            <person name="Donadio S."/>
        </authorList>
    </citation>
    <scope>NUCLEOTIDE SEQUENCE</scope>
    <source>
        <strain evidence="4">SOSP1-1</strain>
    </source>
</reference>
<evidence type="ECO:0000256" key="1">
    <source>
        <dbReference type="PROSITE-ProRule" id="PRU00289"/>
    </source>
</evidence>
<dbReference type="GO" id="GO:0003677">
    <property type="term" value="F:DNA binding"/>
    <property type="evidence" value="ECO:0007669"/>
    <property type="project" value="InterPro"/>
</dbReference>
<feature type="domain" description="FtsK" evidence="3">
    <location>
        <begin position="242"/>
        <end position="430"/>
    </location>
</feature>
<keyword evidence="2" id="KW-1133">Transmembrane helix</keyword>
<keyword evidence="5" id="KW-1185">Reference proteome</keyword>